<keyword evidence="2" id="KW-1185">Reference proteome</keyword>
<gene>
    <name evidence="1" type="ORF">theurythT_05480</name>
</gene>
<evidence type="ECO:0000313" key="1">
    <source>
        <dbReference type="EMBL" id="GLX81096.1"/>
    </source>
</evidence>
<protein>
    <submittedName>
        <fullName evidence="1">Uncharacterized protein</fullName>
    </submittedName>
</protein>
<sequence>MIMLAKECADYCRNAIASQEIKAYFSLRKPNNQYEILNQINNFPLDEQKAVYDVLARYVTS</sequence>
<name>A0ABQ6H3T1_9GAMM</name>
<proteinExistence type="predicted"/>
<accession>A0ABQ6H3T1</accession>
<reference evidence="1 2" key="1">
    <citation type="submission" date="2023-03" db="EMBL/GenBank/DDBJ databases">
        <title>Draft genome sequence of Thalassotalea eurytherma JCM 18482T.</title>
        <authorList>
            <person name="Sawabe T."/>
        </authorList>
    </citation>
    <scope>NUCLEOTIDE SEQUENCE [LARGE SCALE GENOMIC DNA]</scope>
    <source>
        <strain evidence="1 2">JCM 18482</strain>
    </source>
</reference>
<dbReference type="RefSeq" id="WP_284206426.1">
    <property type="nucleotide sequence ID" value="NZ_BSSU01000003.1"/>
</dbReference>
<comment type="caution">
    <text evidence="1">The sequence shown here is derived from an EMBL/GenBank/DDBJ whole genome shotgun (WGS) entry which is preliminary data.</text>
</comment>
<dbReference type="EMBL" id="BSSU01000003">
    <property type="protein sequence ID" value="GLX81096.1"/>
    <property type="molecule type" value="Genomic_DNA"/>
</dbReference>
<dbReference type="Proteomes" id="UP001157133">
    <property type="component" value="Unassembled WGS sequence"/>
</dbReference>
<evidence type="ECO:0000313" key="2">
    <source>
        <dbReference type="Proteomes" id="UP001157133"/>
    </source>
</evidence>
<organism evidence="1 2">
    <name type="scientific">Thalassotalea eurytherma</name>
    <dbReference type="NCBI Taxonomy" id="1144278"/>
    <lineage>
        <taxon>Bacteria</taxon>
        <taxon>Pseudomonadati</taxon>
        <taxon>Pseudomonadota</taxon>
        <taxon>Gammaproteobacteria</taxon>
        <taxon>Alteromonadales</taxon>
        <taxon>Colwelliaceae</taxon>
        <taxon>Thalassotalea</taxon>
    </lineage>
</organism>